<protein>
    <submittedName>
        <fullName evidence="2">Uncharacterized protein</fullName>
    </submittedName>
</protein>
<keyword evidence="1" id="KW-0472">Membrane</keyword>
<dbReference type="InParanoid" id="A0A1Y5TXK8"/>
<evidence type="ECO:0000313" key="2">
    <source>
        <dbReference type="EMBL" id="SLN73085.1"/>
    </source>
</evidence>
<accession>A0A1Y5TXK8</accession>
<organism evidence="2 3">
    <name type="scientific">Oceanibacterium hippocampi</name>
    <dbReference type="NCBI Taxonomy" id="745714"/>
    <lineage>
        <taxon>Bacteria</taxon>
        <taxon>Pseudomonadati</taxon>
        <taxon>Pseudomonadota</taxon>
        <taxon>Alphaproteobacteria</taxon>
        <taxon>Sneathiellales</taxon>
        <taxon>Sneathiellaceae</taxon>
        <taxon>Oceanibacterium</taxon>
    </lineage>
</organism>
<sequence length="121" mass="12320">MTQPLTGNIRLLKTIVIVLGALIVVSLGVVIVTVYKRMSQMTAGDAAPTVAAEPAPVAPGTPFTAPLLDLPAGARLVDSAVGGGRLVLTIALADGRSELWLLDLANGRRLGIVTLVPSAGD</sequence>
<proteinExistence type="predicted"/>
<dbReference type="Proteomes" id="UP000193200">
    <property type="component" value="Unassembled WGS sequence"/>
</dbReference>
<reference evidence="2 3" key="1">
    <citation type="submission" date="2017-03" db="EMBL/GenBank/DDBJ databases">
        <authorList>
            <person name="Afonso C.L."/>
            <person name="Miller P.J."/>
            <person name="Scott M.A."/>
            <person name="Spackman E."/>
            <person name="Goraichik I."/>
            <person name="Dimitrov K.M."/>
            <person name="Suarez D.L."/>
            <person name="Swayne D.E."/>
        </authorList>
    </citation>
    <scope>NUCLEOTIDE SEQUENCE [LARGE SCALE GENOMIC DNA]</scope>
    <source>
        <strain evidence="2 3">CECT 7691</strain>
    </source>
</reference>
<dbReference type="OrthoDB" id="7869382at2"/>
<evidence type="ECO:0000313" key="3">
    <source>
        <dbReference type="Proteomes" id="UP000193200"/>
    </source>
</evidence>
<feature type="transmembrane region" description="Helical" evidence="1">
    <location>
        <begin position="12"/>
        <end position="35"/>
    </location>
</feature>
<dbReference type="EMBL" id="FWFR01000003">
    <property type="protein sequence ID" value="SLN73085.1"/>
    <property type="molecule type" value="Genomic_DNA"/>
</dbReference>
<dbReference type="RefSeq" id="WP_139839767.1">
    <property type="nucleotide sequence ID" value="NZ_FWFR01000003.1"/>
</dbReference>
<keyword evidence="1" id="KW-0812">Transmembrane</keyword>
<gene>
    <name evidence="2" type="ORF">OCH7691_03565</name>
</gene>
<dbReference type="AlphaFoldDB" id="A0A1Y5TXK8"/>
<keyword evidence="3" id="KW-1185">Reference proteome</keyword>
<keyword evidence="1" id="KW-1133">Transmembrane helix</keyword>
<name>A0A1Y5TXK8_9PROT</name>
<evidence type="ECO:0000256" key="1">
    <source>
        <dbReference type="SAM" id="Phobius"/>
    </source>
</evidence>